<evidence type="ECO:0000256" key="4">
    <source>
        <dbReference type="ARBA" id="ARBA00022691"/>
    </source>
</evidence>
<organism evidence="20 21">
    <name type="scientific">Penstemon smallii</name>
    <dbReference type="NCBI Taxonomy" id="265156"/>
    <lineage>
        <taxon>Eukaryota</taxon>
        <taxon>Viridiplantae</taxon>
        <taxon>Streptophyta</taxon>
        <taxon>Embryophyta</taxon>
        <taxon>Tracheophyta</taxon>
        <taxon>Spermatophyta</taxon>
        <taxon>Magnoliopsida</taxon>
        <taxon>eudicotyledons</taxon>
        <taxon>Gunneridae</taxon>
        <taxon>Pentapetalae</taxon>
        <taxon>asterids</taxon>
        <taxon>lamiids</taxon>
        <taxon>Lamiales</taxon>
        <taxon>Plantaginaceae</taxon>
        <taxon>Cheloneae</taxon>
        <taxon>Penstemon</taxon>
    </lineage>
</organism>
<feature type="domain" description="PHD-type" evidence="15">
    <location>
        <begin position="409"/>
        <end position="465"/>
    </location>
</feature>
<dbReference type="PANTHER" id="PTHR13793:SF92">
    <property type="entry name" value="HISTONE-LYSINE N-METHYLTRANSFERASE ATX3"/>
    <property type="match status" value="1"/>
</dbReference>
<gene>
    <name evidence="20" type="ORF">ACJIZ3_016397</name>
</gene>
<dbReference type="PROSITE" id="PS50868">
    <property type="entry name" value="POST_SET"/>
    <property type="match status" value="1"/>
</dbReference>
<evidence type="ECO:0000256" key="9">
    <source>
        <dbReference type="ARBA" id="ARBA00022853"/>
    </source>
</evidence>
<evidence type="ECO:0000256" key="10">
    <source>
        <dbReference type="ARBA" id="ARBA00023242"/>
    </source>
</evidence>
<dbReference type="InterPro" id="IPR042011">
    <property type="entry name" value="ATX3/4/5_PHD"/>
</dbReference>
<evidence type="ECO:0000256" key="5">
    <source>
        <dbReference type="ARBA" id="ARBA00022723"/>
    </source>
</evidence>
<evidence type="ECO:0000256" key="6">
    <source>
        <dbReference type="ARBA" id="ARBA00022737"/>
    </source>
</evidence>
<comment type="subcellular location">
    <subcellularLocation>
        <location evidence="1">Nucleus</location>
    </subcellularLocation>
</comment>
<dbReference type="SUPFAM" id="SSF63748">
    <property type="entry name" value="Tudor/PWWP/MBT"/>
    <property type="match status" value="1"/>
</dbReference>
<feature type="region of interest" description="Disordered" evidence="14">
    <location>
        <begin position="332"/>
        <end position="351"/>
    </location>
</feature>
<dbReference type="GO" id="GO:0008270">
    <property type="term" value="F:zinc ion binding"/>
    <property type="evidence" value="ECO:0007669"/>
    <property type="project" value="UniProtKB-KW"/>
</dbReference>
<keyword evidence="4" id="KW-0949">S-adenosyl-L-methionine</keyword>
<dbReference type="InterPro" id="IPR046341">
    <property type="entry name" value="SET_dom_sf"/>
</dbReference>
<evidence type="ECO:0008006" key="22">
    <source>
        <dbReference type="Google" id="ProtNLM"/>
    </source>
</evidence>
<evidence type="ECO:0000313" key="20">
    <source>
        <dbReference type="EMBL" id="KAL3815129.1"/>
    </source>
</evidence>
<dbReference type="Proteomes" id="UP001634393">
    <property type="component" value="Unassembled WGS sequence"/>
</dbReference>
<keyword evidence="6" id="KW-0677">Repeat</keyword>
<sequence length="1031" mass="116803">MPKIKRGSVEEEEITGQNDDDVESCSPAVKSKKLKRINNQLFTVPIKLVERGINNFSNYWPATGTSSFNGDSNLVSERVDNNKPPLLKSSRGRAQVLPKKFSDSVMHPWKKEKPCDDLGDCSVDSKYVQDVNLKRGESSAPLNDIYLVKKSKSKNQLGFQLKNIILEPHSTSRSSVTSVNEGVSCVSPMLEGDGKMNAHAGMRKPVKEKVFEKKADFYEPSDFLKGDIVWAKCGKNFAAWPAIVIDPLLQAPEAVLRACVPGTLCVMFYGYSRNGQRDYAWIKAGMAFPFHEYMDRFQGQTKLYGSKPSDFHMAIEEAILAENGYTNSTMEAEQETLPVTSSGDAEEATGSNQESECTIQQDIYDTKKDTRACGSCGLIFPCRMVKKIKNTTTKAYFLCEHCIKLRKSKQYCGVCKQIWHHSDGGSWVCCDSCDVWVHAKCANFPTAPLKDLENMEYFCPECKQQPASGSLVLGKWQLCARSVENPGRNMPPDKITVVCNHMEGIYFPSLHMVQCICGSCGTRKYRLSEWERHTGCRAKKWKHSVKVKGSNLQLEKWMAEYNAPGLNPMRLDKRQLFAFLKENYKPVHAKWTTERCAICRWVEDWDYNKIIICNRCQIAVHQECYGVRNTQDFAAWVCRACETPEVERECCLCPVKGGALKPTDIEALWVHVTCAWFRPEIAFSNAEKMEPAVGIIRIPPNSFTKECIICNQTHGSCMQCCKCATYFHATCASRAGYCMELHCSEKNGMQTTKLITYCAVHRMPSAENVLVIQTPNGVFSNRTLLQSQYQVQCLRGSRLISSINVECSDSSLADTKEIEEMSAARCRIYKRTKVKRTGVESVFHRLMGPRYHSLDDIDCLSSHEDSSEDTKTFSTFRERLEHLKKTEKYRVCFGKSRIHGWGLFARRNIQEGEMVVEYRGEQVRRSIADLREARYRSEGKDCYLFKISEEVVIDATNKGNIARLINHSCTPTCYARIMSMGKEESRIVLIAKTNVSAGVELTYDYLFDPDERDEVKVPCLCGAPNCRKFLN</sequence>
<keyword evidence="2" id="KW-0489">Methyltransferase</keyword>
<dbReference type="InterPro" id="IPR025780">
    <property type="entry name" value="Hist-Lys_N-MeTrfase_ATX"/>
</dbReference>
<keyword evidence="5" id="KW-0479">Metal-binding</keyword>
<comment type="function">
    <text evidence="12">Histone methyltransferase.</text>
</comment>
<dbReference type="InterPro" id="IPR050701">
    <property type="entry name" value="Histone_Mod_Regulator"/>
</dbReference>
<feature type="domain" description="Post-SET" evidence="18">
    <location>
        <begin position="1015"/>
        <end position="1031"/>
    </location>
</feature>
<keyword evidence="8" id="KW-0862">Zinc</keyword>
<dbReference type="Gene3D" id="2.170.270.10">
    <property type="entry name" value="SET domain"/>
    <property type="match status" value="1"/>
</dbReference>
<name>A0ABD3RR37_9LAMI</name>
<evidence type="ECO:0000259" key="15">
    <source>
        <dbReference type="PROSITE" id="PS50016"/>
    </source>
</evidence>
<dbReference type="Pfam" id="PF13831">
    <property type="entry name" value="PHD_2"/>
    <property type="match status" value="1"/>
</dbReference>
<feature type="domain" description="PHD-type" evidence="15">
    <location>
        <begin position="593"/>
        <end position="644"/>
    </location>
</feature>
<dbReference type="GO" id="GO:0008168">
    <property type="term" value="F:methyltransferase activity"/>
    <property type="evidence" value="ECO:0007669"/>
    <property type="project" value="UniProtKB-KW"/>
</dbReference>
<dbReference type="InterPro" id="IPR034732">
    <property type="entry name" value="EPHD"/>
</dbReference>
<keyword evidence="10" id="KW-0539">Nucleus</keyword>
<evidence type="ECO:0000256" key="2">
    <source>
        <dbReference type="ARBA" id="ARBA00022603"/>
    </source>
</evidence>
<dbReference type="Gene3D" id="3.10.390.10">
    <property type="entry name" value="SAND domain-like"/>
    <property type="match status" value="1"/>
</dbReference>
<feature type="region of interest" description="Disordered" evidence="14">
    <location>
        <begin position="1"/>
        <end position="25"/>
    </location>
</feature>
<dbReference type="FunFam" id="2.170.270.10:FF:000058">
    <property type="entry name" value="Histone-lysine N-methyltransferase"/>
    <property type="match status" value="1"/>
</dbReference>
<dbReference type="PROSITE" id="PS50280">
    <property type="entry name" value="SET"/>
    <property type="match status" value="1"/>
</dbReference>
<dbReference type="CDD" id="cd10518">
    <property type="entry name" value="SET_SETD1-like"/>
    <property type="match status" value="1"/>
</dbReference>
<dbReference type="InterPro" id="IPR010919">
    <property type="entry name" value="SAND-like_dom_sf"/>
</dbReference>
<dbReference type="SMART" id="SM00508">
    <property type="entry name" value="PostSET"/>
    <property type="match status" value="1"/>
</dbReference>
<dbReference type="PROSITE" id="PS51805">
    <property type="entry name" value="EPHD"/>
    <property type="match status" value="1"/>
</dbReference>
<dbReference type="Pfam" id="PF13832">
    <property type="entry name" value="zf-HC5HC2H_2"/>
    <property type="match status" value="1"/>
</dbReference>
<dbReference type="Pfam" id="PF00856">
    <property type="entry name" value="SET"/>
    <property type="match status" value="1"/>
</dbReference>
<dbReference type="PROSITE" id="PS51566">
    <property type="entry name" value="SAM_MT43_TRX_MLL"/>
    <property type="match status" value="1"/>
</dbReference>
<dbReference type="InterPro" id="IPR001214">
    <property type="entry name" value="SET_dom"/>
</dbReference>
<dbReference type="Pfam" id="PF00628">
    <property type="entry name" value="PHD"/>
    <property type="match status" value="1"/>
</dbReference>
<evidence type="ECO:0000259" key="18">
    <source>
        <dbReference type="PROSITE" id="PS50868"/>
    </source>
</evidence>
<dbReference type="GO" id="GO:0006325">
    <property type="term" value="P:chromatin organization"/>
    <property type="evidence" value="ECO:0007669"/>
    <property type="project" value="UniProtKB-KW"/>
</dbReference>
<dbReference type="InterPro" id="IPR001965">
    <property type="entry name" value="Znf_PHD"/>
</dbReference>
<dbReference type="Gene3D" id="2.30.30.140">
    <property type="match status" value="1"/>
</dbReference>
<feature type="domain" description="PWWP" evidence="17">
    <location>
        <begin position="225"/>
        <end position="293"/>
    </location>
</feature>
<dbReference type="PROSITE" id="PS50016">
    <property type="entry name" value="ZF_PHD_2"/>
    <property type="match status" value="2"/>
</dbReference>
<dbReference type="InterPro" id="IPR019787">
    <property type="entry name" value="Znf_PHD-finger"/>
</dbReference>
<dbReference type="Pfam" id="PF00855">
    <property type="entry name" value="PWWP"/>
    <property type="match status" value="1"/>
</dbReference>
<comment type="caution">
    <text evidence="20">The sequence shown here is derived from an EMBL/GenBank/DDBJ whole genome shotgun (WGS) entry which is preliminary data.</text>
</comment>
<feature type="compositionally biased region" description="Acidic residues" evidence="14">
    <location>
        <begin position="10"/>
        <end position="23"/>
    </location>
</feature>
<comment type="catalytic activity">
    <reaction evidence="11">
        <text>L-lysyl-[histone] + S-adenosyl-L-methionine = N(6)-methyl-L-lysyl-[histone] + S-adenosyl-L-homocysteine + H(+)</text>
        <dbReference type="Rhea" id="RHEA:10024"/>
        <dbReference type="Rhea" id="RHEA-COMP:9845"/>
        <dbReference type="Rhea" id="RHEA-COMP:9846"/>
        <dbReference type="ChEBI" id="CHEBI:15378"/>
        <dbReference type="ChEBI" id="CHEBI:29969"/>
        <dbReference type="ChEBI" id="CHEBI:57856"/>
        <dbReference type="ChEBI" id="CHEBI:59789"/>
        <dbReference type="ChEBI" id="CHEBI:61929"/>
    </reaction>
</comment>
<evidence type="ECO:0000256" key="1">
    <source>
        <dbReference type="ARBA" id="ARBA00004123"/>
    </source>
</evidence>
<evidence type="ECO:0000259" key="16">
    <source>
        <dbReference type="PROSITE" id="PS50280"/>
    </source>
</evidence>
<dbReference type="GO" id="GO:0048188">
    <property type="term" value="C:Set1C/COMPASS complex"/>
    <property type="evidence" value="ECO:0007669"/>
    <property type="project" value="UniProtKB-ARBA"/>
</dbReference>
<dbReference type="Gene3D" id="3.30.40.10">
    <property type="entry name" value="Zinc/RING finger domain, C3HC4 (zinc finger)"/>
    <property type="match status" value="3"/>
</dbReference>
<protein>
    <recommendedName>
        <fullName evidence="22">Histone-lysine N-methyltransferase ATX3</fullName>
    </recommendedName>
</protein>
<evidence type="ECO:0000256" key="13">
    <source>
        <dbReference type="PROSITE-ProRule" id="PRU00146"/>
    </source>
</evidence>
<dbReference type="PANTHER" id="PTHR13793">
    <property type="entry name" value="PHD FINGER PROTEINS"/>
    <property type="match status" value="1"/>
</dbReference>
<dbReference type="GO" id="GO:0032259">
    <property type="term" value="P:methylation"/>
    <property type="evidence" value="ECO:0007669"/>
    <property type="project" value="UniProtKB-KW"/>
</dbReference>
<accession>A0ABD3RR37</accession>
<proteinExistence type="predicted"/>
<dbReference type="PROSITE" id="PS01359">
    <property type="entry name" value="ZF_PHD_1"/>
    <property type="match status" value="1"/>
</dbReference>
<dbReference type="SUPFAM" id="SSF57903">
    <property type="entry name" value="FYVE/PHD zinc finger"/>
    <property type="match status" value="2"/>
</dbReference>
<dbReference type="SMART" id="SM00249">
    <property type="entry name" value="PHD"/>
    <property type="match status" value="3"/>
</dbReference>
<evidence type="ECO:0000256" key="3">
    <source>
        <dbReference type="ARBA" id="ARBA00022679"/>
    </source>
</evidence>
<evidence type="ECO:0000256" key="12">
    <source>
        <dbReference type="ARBA" id="ARBA00054897"/>
    </source>
</evidence>
<dbReference type="InterPro" id="IPR003616">
    <property type="entry name" value="Post-SET_dom"/>
</dbReference>
<evidence type="ECO:0000259" key="19">
    <source>
        <dbReference type="PROSITE" id="PS51805"/>
    </source>
</evidence>
<dbReference type="SUPFAM" id="SSF82199">
    <property type="entry name" value="SET domain"/>
    <property type="match status" value="1"/>
</dbReference>
<keyword evidence="7 13" id="KW-0863">Zinc-finger</keyword>
<dbReference type="AlphaFoldDB" id="A0ABD3RR37"/>
<dbReference type="SMART" id="SM00317">
    <property type="entry name" value="SET"/>
    <property type="match status" value="1"/>
</dbReference>
<dbReference type="InterPro" id="IPR000313">
    <property type="entry name" value="PWWP_dom"/>
</dbReference>
<evidence type="ECO:0000259" key="17">
    <source>
        <dbReference type="PROSITE" id="PS50812"/>
    </source>
</evidence>
<feature type="domain" description="PHD-type" evidence="19">
    <location>
        <begin position="647"/>
        <end position="762"/>
    </location>
</feature>
<dbReference type="FunFam" id="3.30.40.10:FF:000464">
    <property type="entry name" value="Histone-lysine N-methyltransferase"/>
    <property type="match status" value="1"/>
</dbReference>
<dbReference type="InterPro" id="IPR011011">
    <property type="entry name" value="Znf_FYVE_PHD"/>
</dbReference>
<feature type="domain" description="SET" evidence="16">
    <location>
        <begin position="889"/>
        <end position="1006"/>
    </location>
</feature>
<keyword evidence="3" id="KW-0808">Transferase</keyword>
<evidence type="ECO:0000256" key="7">
    <source>
        <dbReference type="ARBA" id="ARBA00022771"/>
    </source>
</evidence>
<evidence type="ECO:0000256" key="8">
    <source>
        <dbReference type="ARBA" id="ARBA00022833"/>
    </source>
</evidence>
<reference evidence="20 21" key="1">
    <citation type="submission" date="2024-12" db="EMBL/GenBank/DDBJ databases">
        <title>The unique morphological basis and parallel evolutionary history of personate flowers in Penstemon.</title>
        <authorList>
            <person name="Depatie T.H."/>
            <person name="Wessinger C.A."/>
        </authorList>
    </citation>
    <scope>NUCLEOTIDE SEQUENCE [LARGE SCALE GENOMIC DNA]</scope>
    <source>
        <strain evidence="20">WTNN_2</strain>
        <tissue evidence="20">Leaf</tissue>
    </source>
</reference>
<dbReference type="EMBL" id="JBJXBP010000008">
    <property type="protein sequence ID" value="KAL3815129.1"/>
    <property type="molecule type" value="Genomic_DNA"/>
</dbReference>
<evidence type="ECO:0000256" key="14">
    <source>
        <dbReference type="SAM" id="MobiDB-lite"/>
    </source>
</evidence>
<evidence type="ECO:0000256" key="11">
    <source>
        <dbReference type="ARBA" id="ARBA00052314"/>
    </source>
</evidence>
<dbReference type="PROSITE" id="PS50812">
    <property type="entry name" value="PWWP"/>
    <property type="match status" value="1"/>
</dbReference>
<keyword evidence="9" id="KW-0156">Chromatin regulator</keyword>
<evidence type="ECO:0000313" key="21">
    <source>
        <dbReference type="Proteomes" id="UP001634393"/>
    </source>
</evidence>
<dbReference type="CDD" id="cd20143">
    <property type="entry name" value="PWWP_AtATX3-like"/>
    <property type="match status" value="1"/>
</dbReference>
<dbReference type="InterPro" id="IPR019786">
    <property type="entry name" value="Zinc_finger_PHD-type_CS"/>
</dbReference>
<dbReference type="CDD" id="cd15495">
    <property type="entry name" value="PHD_ATX3_4_5_like"/>
    <property type="match status" value="1"/>
</dbReference>
<dbReference type="InterPro" id="IPR013083">
    <property type="entry name" value="Znf_RING/FYVE/PHD"/>
</dbReference>
<keyword evidence="21" id="KW-1185">Reference proteome</keyword>
<dbReference type="CDD" id="cd15517">
    <property type="entry name" value="PHD_TCF19_like"/>
    <property type="match status" value="1"/>
</dbReference>